<evidence type="ECO:0000256" key="3">
    <source>
        <dbReference type="ARBA" id="ARBA00022840"/>
    </source>
</evidence>
<dbReference type="PROSITE" id="PS50893">
    <property type="entry name" value="ABC_TRANSPORTER_2"/>
    <property type="match status" value="1"/>
</dbReference>
<proteinExistence type="predicted"/>
<dbReference type="PANTHER" id="PTHR42939:SF1">
    <property type="entry name" value="ABC TRANSPORTER ATP-BINDING PROTEIN ALBC-RELATED"/>
    <property type="match status" value="1"/>
</dbReference>
<dbReference type="SMART" id="SM00382">
    <property type="entry name" value="AAA"/>
    <property type="match status" value="1"/>
</dbReference>
<evidence type="ECO:0000313" key="6">
    <source>
        <dbReference type="Proteomes" id="UP000322244"/>
    </source>
</evidence>
<name>A0A5A7SC19_9NOCA</name>
<evidence type="ECO:0000256" key="2">
    <source>
        <dbReference type="ARBA" id="ARBA00022741"/>
    </source>
</evidence>
<dbReference type="PANTHER" id="PTHR42939">
    <property type="entry name" value="ABC TRANSPORTER ATP-BINDING PROTEIN ALBC-RELATED"/>
    <property type="match status" value="1"/>
</dbReference>
<evidence type="ECO:0000313" key="5">
    <source>
        <dbReference type="EMBL" id="KAA0023668.1"/>
    </source>
</evidence>
<evidence type="ECO:0000256" key="1">
    <source>
        <dbReference type="ARBA" id="ARBA00022448"/>
    </source>
</evidence>
<protein>
    <submittedName>
        <fullName evidence="5">ABC transporter ATP-binding protein</fullName>
    </submittedName>
</protein>
<dbReference type="InterPro" id="IPR027417">
    <property type="entry name" value="P-loop_NTPase"/>
</dbReference>
<sequence>MDFVEHDLADPDVVISARGLTKRFGTFDAVDHVSFDIHANRIYGLLGRNGAGKTTVMQLLTGQTIESSGDVAVFGERPFENARILERVCFIKESQKYPDDFKVKHVLSCARDLLPNWDEDFAQALLDDFQLPTGRRVKKLSRGMNSAVGVIIGLASRAPLTFFDEPYLGLDAVARQLFYDRLLADYAEHPRTVVLSTHLIDEVSDLIEHVLVIDKGRLLFDEDADTLRSRALVVAGPPRAVDEFTAGRTVLHRETLGNLARTTVETELSEADRSTAQGAGLDLEPVSLQQLLVRSTTTKKGDAR</sequence>
<dbReference type="Pfam" id="PF00005">
    <property type="entry name" value="ABC_tran"/>
    <property type="match status" value="1"/>
</dbReference>
<reference evidence="5 6" key="1">
    <citation type="submission" date="2019-07" db="EMBL/GenBank/DDBJ databases">
        <title>Rhodococcus cavernicolus sp. nov., isolated from a cave.</title>
        <authorList>
            <person name="Lee S.D."/>
        </authorList>
    </citation>
    <scope>NUCLEOTIDE SEQUENCE [LARGE SCALE GENOMIC DNA]</scope>
    <source>
        <strain evidence="5 6">C1-24</strain>
    </source>
</reference>
<dbReference type="Gene3D" id="3.40.50.300">
    <property type="entry name" value="P-loop containing nucleotide triphosphate hydrolases"/>
    <property type="match status" value="1"/>
</dbReference>
<feature type="domain" description="ABC transporter" evidence="4">
    <location>
        <begin position="15"/>
        <end position="240"/>
    </location>
</feature>
<dbReference type="EMBL" id="VLNY01000003">
    <property type="protein sequence ID" value="KAA0023668.1"/>
    <property type="molecule type" value="Genomic_DNA"/>
</dbReference>
<dbReference type="OrthoDB" id="9804819at2"/>
<keyword evidence="3 5" id="KW-0067">ATP-binding</keyword>
<comment type="caution">
    <text evidence="5">The sequence shown here is derived from an EMBL/GenBank/DDBJ whole genome shotgun (WGS) entry which is preliminary data.</text>
</comment>
<accession>A0A5A7SC19</accession>
<dbReference type="Proteomes" id="UP000322244">
    <property type="component" value="Unassembled WGS sequence"/>
</dbReference>
<keyword evidence="2" id="KW-0547">Nucleotide-binding</keyword>
<gene>
    <name evidence="5" type="ORF">FOY51_07505</name>
</gene>
<evidence type="ECO:0000259" key="4">
    <source>
        <dbReference type="PROSITE" id="PS50893"/>
    </source>
</evidence>
<keyword evidence="6" id="KW-1185">Reference proteome</keyword>
<organism evidence="5 6">
    <name type="scientific">Antrihabitans cavernicola</name>
    <dbReference type="NCBI Taxonomy" id="2495913"/>
    <lineage>
        <taxon>Bacteria</taxon>
        <taxon>Bacillati</taxon>
        <taxon>Actinomycetota</taxon>
        <taxon>Actinomycetes</taxon>
        <taxon>Mycobacteriales</taxon>
        <taxon>Nocardiaceae</taxon>
        <taxon>Antrihabitans</taxon>
    </lineage>
</organism>
<dbReference type="GO" id="GO:0005524">
    <property type="term" value="F:ATP binding"/>
    <property type="evidence" value="ECO:0007669"/>
    <property type="project" value="UniProtKB-KW"/>
</dbReference>
<dbReference type="SUPFAM" id="SSF52540">
    <property type="entry name" value="P-loop containing nucleoside triphosphate hydrolases"/>
    <property type="match status" value="1"/>
</dbReference>
<dbReference type="CDD" id="cd03230">
    <property type="entry name" value="ABC_DR_subfamily_A"/>
    <property type="match status" value="1"/>
</dbReference>
<dbReference type="InterPro" id="IPR003593">
    <property type="entry name" value="AAA+_ATPase"/>
</dbReference>
<keyword evidence="1" id="KW-0813">Transport</keyword>
<dbReference type="GO" id="GO:0016887">
    <property type="term" value="F:ATP hydrolysis activity"/>
    <property type="evidence" value="ECO:0007669"/>
    <property type="project" value="InterPro"/>
</dbReference>
<dbReference type="InterPro" id="IPR003439">
    <property type="entry name" value="ABC_transporter-like_ATP-bd"/>
</dbReference>
<dbReference type="InterPro" id="IPR051782">
    <property type="entry name" value="ABC_Transporter_VariousFunc"/>
</dbReference>
<dbReference type="AlphaFoldDB" id="A0A5A7SC19"/>